<reference evidence="2 3" key="1">
    <citation type="submission" date="2020-07" db="EMBL/GenBank/DDBJ databases">
        <title>Comparative genomics of pyrophilous fungi reveals a link between fire events and developmental genes.</title>
        <authorList>
            <consortium name="DOE Joint Genome Institute"/>
            <person name="Steindorff A.S."/>
            <person name="Carver A."/>
            <person name="Calhoun S."/>
            <person name="Stillman K."/>
            <person name="Liu H."/>
            <person name="Lipzen A."/>
            <person name="Pangilinan J."/>
            <person name="Labutti K."/>
            <person name="Bruns T.D."/>
            <person name="Grigoriev I.V."/>
        </authorList>
    </citation>
    <scope>NUCLEOTIDE SEQUENCE [LARGE SCALE GENOMIC DNA]</scope>
    <source>
        <strain evidence="2 3">CBS 144469</strain>
    </source>
</reference>
<proteinExistence type="predicted"/>
<organism evidence="2 3">
    <name type="scientific">Ephemerocybe angulata</name>
    <dbReference type="NCBI Taxonomy" id="980116"/>
    <lineage>
        <taxon>Eukaryota</taxon>
        <taxon>Fungi</taxon>
        <taxon>Dikarya</taxon>
        <taxon>Basidiomycota</taxon>
        <taxon>Agaricomycotina</taxon>
        <taxon>Agaricomycetes</taxon>
        <taxon>Agaricomycetidae</taxon>
        <taxon>Agaricales</taxon>
        <taxon>Agaricineae</taxon>
        <taxon>Psathyrellaceae</taxon>
        <taxon>Ephemerocybe</taxon>
    </lineage>
</organism>
<protein>
    <submittedName>
        <fullName evidence="2">Uncharacterized protein</fullName>
    </submittedName>
</protein>
<feature type="region of interest" description="Disordered" evidence="1">
    <location>
        <begin position="91"/>
        <end position="126"/>
    </location>
</feature>
<dbReference type="EMBL" id="JACGCI010000083">
    <property type="protein sequence ID" value="KAF6747256.1"/>
    <property type="molecule type" value="Genomic_DNA"/>
</dbReference>
<feature type="region of interest" description="Disordered" evidence="1">
    <location>
        <begin position="27"/>
        <end position="50"/>
    </location>
</feature>
<accession>A0A8H6HK83</accession>
<gene>
    <name evidence="2" type="ORF">DFP72DRAFT_1075515</name>
</gene>
<dbReference type="Proteomes" id="UP000521943">
    <property type="component" value="Unassembled WGS sequence"/>
</dbReference>
<dbReference type="OrthoDB" id="19394at2759"/>
<feature type="compositionally biased region" description="Low complexity" evidence="1">
    <location>
        <begin position="95"/>
        <end position="109"/>
    </location>
</feature>
<name>A0A8H6HK83_9AGAR</name>
<comment type="caution">
    <text evidence="2">The sequence shown here is derived from an EMBL/GenBank/DDBJ whole genome shotgun (WGS) entry which is preliminary data.</text>
</comment>
<feature type="compositionally biased region" description="Polar residues" evidence="1">
    <location>
        <begin position="115"/>
        <end position="126"/>
    </location>
</feature>
<keyword evidence="3" id="KW-1185">Reference proteome</keyword>
<evidence type="ECO:0000313" key="3">
    <source>
        <dbReference type="Proteomes" id="UP000521943"/>
    </source>
</evidence>
<evidence type="ECO:0000313" key="2">
    <source>
        <dbReference type="EMBL" id="KAF6747256.1"/>
    </source>
</evidence>
<sequence length="232" mass="24902">MSSALLPLPPMFRAAIVQFSLRANLPPHCKPQATPPSPEPNAGAGFHPFPSTKPSPTCPFSAGCRAIPLHRARGSHHYALLIITARRFEAQQHGSLSPQPSAQPSSSSPHARIPDSSTLHTPSNVTESRTVNAALSSTTSPSSADLPSVGTAETLAPRKHKLDHVDEAALRNQSHTADGRTAGLDETPEKVNIQGKEPELRMCPHEQRTLEVVITNGESRESAETLENRYSN</sequence>
<dbReference type="AlphaFoldDB" id="A0A8H6HK83"/>
<evidence type="ECO:0000256" key="1">
    <source>
        <dbReference type="SAM" id="MobiDB-lite"/>
    </source>
</evidence>